<name>A0A3N0HZB3_9FIRM</name>
<keyword evidence="1" id="KW-0472">Membrane</keyword>
<keyword evidence="1" id="KW-0812">Transmembrane</keyword>
<comment type="caution">
    <text evidence="2">The sequence shown here is derived from an EMBL/GenBank/DDBJ whole genome shotgun (WGS) entry which is preliminary data.</text>
</comment>
<reference evidence="2 3" key="1">
    <citation type="submission" date="2018-11" db="EMBL/GenBank/DDBJ databases">
        <title>Clostridium sp. nov., a member of the family Erysipelotrichaceae isolated from pig faeces.</title>
        <authorList>
            <person name="Chang Y.-H."/>
        </authorList>
    </citation>
    <scope>NUCLEOTIDE SEQUENCE [LARGE SCALE GENOMIC DNA]</scope>
    <source>
        <strain evidence="2 3">YH-panp20</strain>
    </source>
</reference>
<protein>
    <submittedName>
        <fullName evidence="2">YcxB family protein</fullName>
    </submittedName>
</protein>
<dbReference type="RefSeq" id="WP_128521120.1">
    <property type="nucleotide sequence ID" value="NZ_RJQC01000004.1"/>
</dbReference>
<keyword evidence="1" id="KW-1133">Transmembrane helix</keyword>
<organism evidence="2 3">
    <name type="scientific">Absicoccus porci</name>
    <dbReference type="NCBI Taxonomy" id="2486576"/>
    <lineage>
        <taxon>Bacteria</taxon>
        <taxon>Bacillati</taxon>
        <taxon>Bacillota</taxon>
        <taxon>Erysipelotrichia</taxon>
        <taxon>Erysipelotrichales</taxon>
        <taxon>Erysipelotrichaceae</taxon>
        <taxon>Absicoccus</taxon>
    </lineage>
</organism>
<gene>
    <name evidence="2" type="ORF">EDX97_10635</name>
</gene>
<dbReference type="AlphaFoldDB" id="A0A3N0HZB3"/>
<keyword evidence="3" id="KW-1185">Reference proteome</keyword>
<accession>A0A3N0HZB3</accession>
<evidence type="ECO:0000256" key="1">
    <source>
        <dbReference type="SAM" id="Phobius"/>
    </source>
</evidence>
<evidence type="ECO:0000313" key="2">
    <source>
        <dbReference type="EMBL" id="RNM29432.1"/>
    </source>
</evidence>
<feature type="transmembrane region" description="Helical" evidence="1">
    <location>
        <begin position="31"/>
        <end position="49"/>
    </location>
</feature>
<proteinExistence type="predicted"/>
<dbReference type="Proteomes" id="UP000276568">
    <property type="component" value="Unassembled WGS sequence"/>
</dbReference>
<evidence type="ECO:0000313" key="3">
    <source>
        <dbReference type="Proteomes" id="UP000276568"/>
    </source>
</evidence>
<sequence length="169" mass="19338">MSQKQFTSSYTNDSKYVKEYIQATLKPYTKIMLLCAVIAFAFAGATIALRIQTTISILFLLLGGCLLLDAYYFSWHRAHKKTIKGYKQLYGRVDVPVEAKIDDKGVHYTVNGNTLSYSYDEIDRIEGMKHLIVFICKKRVVPFLKDSFSKGELQMLKQFVNKKGRQITG</sequence>
<feature type="transmembrane region" description="Helical" evidence="1">
    <location>
        <begin position="55"/>
        <end position="74"/>
    </location>
</feature>
<dbReference type="EMBL" id="RJQC01000004">
    <property type="protein sequence ID" value="RNM29432.1"/>
    <property type="molecule type" value="Genomic_DNA"/>
</dbReference>